<proteinExistence type="predicted"/>
<evidence type="ECO:0000313" key="2">
    <source>
        <dbReference type="EMBL" id="KAK1639230.1"/>
    </source>
</evidence>
<dbReference type="GeneID" id="85467388"/>
<dbReference type="EMBL" id="JAHMHQ010000006">
    <property type="protein sequence ID" value="KAK1639230.1"/>
    <property type="molecule type" value="Genomic_DNA"/>
</dbReference>
<dbReference type="AlphaFoldDB" id="A0AAI9ZW00"/>
<keyword evidence="3" id="KW-1185">Reference proteome</keyword>
<comment type="caution">
    <text evidence="2">The sequence shown here is derived from an EMBL/GenBank/DDBJ whole genome shotgun (WGS) entry which is preliminary data.</text>
</comment>
<protein>
    <submittedName>
        <fullName evidence="2">Uncharacterized protein</fullName>
    </submittedName>
</protein>
<accession>A0AAI9ZW00</accession>
<dbReference type="RefSeq" id="XP_060447837.1">
    <property type="nucleotide sequence ID" value="XM_060582526.1"/>
</dbReference>
<organism evidence="2 3">
    <name type="scientific">Colletotrichum phormii</name>
    <dbReference type="NCBI Taxonomy" id="359342"/>
    <lineage>
        <taxon>Eukaryota</taxon>
        <taxon>Fungi</taxon>
        <taxon>Dikarya</taxon>
        <taxon>Ascomycota</taxon>
        <taxon>Pezizomycotina</taxon>
        <taxon>Sordariomycetes</taxon>
        <taxon>Hypocreomycetidae</taxon>
        <taxon>Glomerellales</taxon>
        <taxon>Glomerellaceae</taxon>
        <taxon>Colletotrichum</taxon>
        <taxon>Colletotrichum acutatum species complex</taxon>
    </lineage>
</organism>
<sequence>MNPGGSGGCRCRRTPKPPQRPACDTACPGPPSPRVRRGRTVEGAAPSPRPSLHLATPCDPIFATTPVPPSRSSTCIPFVPGPVSPRFFYFSFYFFKPWLGTATLTRNASLFLWCTFRRRGGCTMTCR</sequence>
<feature type="region of interest" description="Disordered" evidence="1">
    <location>
        <begin position="1"/>
        <end position="53"/>
    </location>
</feature>
<evidence type="ECO:0000313" key="3">
    <source>
        <dbReference type="Proteomes" id="UP001243989"/>
    </source>
</evidence>
<evidence type="ECO:0000256" key="1">
    <source>
        <dbReference type="SAM" id="MobiDB-lite"/>
    </source>
</evidence>
<gene>
    <name evidence="2" type="ORF">BDP81DRAFT_199029</name>
</gene>
<name>A0AAI9ZW00_9PEZI</name>
<reference evidence="2" key="1">
    <citation type="submission" date="2021-06" db="EMBL/GenBank/DDBJ databases">
        <title>Comparative genomics, transcriptomics and evolutionary studies reveal genomic signatures of adaptation to plant cell wall in hemibiotrophic fungi.</title>
        <authorList>
            <consortium name="DOE Joint Genome Institute"/>
            <person name="Baroncelli R."/>
            <person name="Diaz J.F."/>
            <person name="Benocci T."/>
            <person name="Peng M."/>
            <person name="Battaglia E."/>
            <person name="Haridas S."/>
            <person name="Andreopoulos W."/>
            <person name="Labutti K."/>
            <person name="Pangilinan J."/>
            <person name="Floch G.L."/>
            <person name="Makela M.R."/>
            <person name="Henrissat B."/>
            <person name="Grigoriev I.V."/>
            <person name="Crouch J.A."/>
            <person name="De Vries R.P."/>
            <person name="Sukno S.A."/>
            <person name="Thon M.R."/>
        </authorList>
    </citation>
    <scope>NUCLEOTIDE SEQUENCE</scope>
    <source>
        <strain evidence="2">CBS 102054</strain>
    </source>
</reference>
<dbReference type="Proteomes" id="UP001243989">
    <property type="component" value="Unassembled WGS sequence"/>
</dbReference>